<evidence type="ECO:0000256" key="1">
    <source>
        <dbReference type="ARBA" id="ARBA00009497"/>
    </source>
</evidence>
<dbReference type="InterPro" id="IPR008331">
    <property type="entry name" value="Ferritin_DPS_dom"/>
</dbReference>
<dbReference type="PATRIC" id="fig|1001994.6.peg.1379"/>
<proteinExistence type="inferred from homology"/>
<dbReference type="PANTHER" id="PTHR42932">
    <property type="entry name" value="GENERAL STRESS PROTEIN 20U"/>
    <property type="match status" value="1"/>
</dbReference>
<dbReference type="PROSITE" id="PS00819">
    <property type="entry name" value="DPS_2"/>
    <property type="match status" value="1"/>
</dbReference>
<dbReference type="Gene3D" id="1.20.1260.10">
    <property type="match status" value="1"/>
</dbReference>
<sequence length="156" mass="17990">METNIGISSENSKNISDILNRLVSDEYILYTKTRNYHWNVIGMQFNDLHKFFESQYEEIDQVIDDVAERNRALGGKAKATLAEFIGNSRLKEQPDTYPEPKTMLRNLLDDHESVIRALRQDLETCTKLGDAGTSDFLTGLMEKHEKMAWMLRAFLA</sequence>
<dbReference type="OrthoDB" id="8265at2157"/>
<dbReference type="PIRSF" id="PIRSF005900">
    <property type="entry name" value="Dps"/>
    <property type="match status" value="1"/>
</dbReference>
<keyword evidence="5" id="KW-1185">Reference proteome</keyword>
<reference evidence="4 5" key="1">
    <citation type="journal article" date="2011" name="J. Bacteriol.">
        <title>Genome Sequence of an Ammonia-Oxidizing Soil Archaeon, "Candidatus Nitrosoarchaeum koreensis" MY1.</title>
        <authorList>
            <person name="Kim B.K."/>
            <person name="Jung M.Y."/>
            <person name="Yu D.S."/>
            <person name="Park S.J."/>
            <person name="Oh T.K."/>
            <person name="Rhee S.K."/>
            <person name="Kim J.F."/>
        </authorList>
    </citation>
    <scope>NUCLEOTIDE SEQUENCE [LARGE SCALE GENOMIC DNA]</scope>
    <source>
        <strain evidence="4 5">MY1</strain>
    </source>
</reference>
<dbReference type="Pfam" id="PF00210">
    <property type="entry name" value="Ferritin"/>
    <property type="match status" value="1"/>
</dbReference>
<dbReference type="InterPro" id="IPR009078">
    <property type="entry name" value="Ferritin-like_SF"/>
</dbReference>
<dbReference type="GO" id="GO:0008199">
    <property type="term" value="F:ferric iron binding"/>
    <property type="evidence" value="ECO:0007669"/>
    <property type="project" value="InterPro"/>
</dbReference>
<protein>
    <submittedName>
        <fullName evidence="4">Ferritin Dps family protein</fullName>
    </submittedName>
</protein>
<dbReference type="InterPro" id="IPR023188">
    <property type="entry name" value="DPS_DNA-bd_CS"/>
</dbReference>
<dbReference type="STRING" id="1001994.MY1_1394"/>
<accession>F9CYI8</accession>
<dbReference type="PRINTS" id="PR01346">
    <property type="entry name" value="HELNAPAPROT"/>
</dbReference>
<dbReference type="PROSITE" id="PS00818">
    <property type="entry name" value="DPS_1"/>
    <property type="match status" value="1"/>
</dbReference>
<name>F9CYI8_9ARCH</name>
<evidence type="ECO:0000313" key="5">
    <source>
        <dbReference type="Proteomes" id="UP000004440"/>
    </source>
</evidence>
<dbReference type="InterPro" id="IPR012347">
    <property type="entry name" value="Ferritin-like"/>
</dbReference>
<dbReference type="InterPro" id="IPR002177">
    <property type="entry name" value="DPS_DNA-bd"/>
</dbReference>
<dbReference type="RefSeq" id="WP_007551068.1">
    <property type="nucleotide sequence ID" value="NZ_AFPU01000001.1"/>
</dbReference>
<evidence type="ECO:0000259" key="3">
    <source>
        <dbReference type="Pfam" id="PF00210"/>
    </source>
</evidence>
<dbReference type="CDD" id="cd01043">
    <property type="entry name" value="DPS"/>
    <property type="match status" value="1"/>
</dbReference>
<dbReference type="GO" id="GO:0016722">
    <property type="term" value="F:oxidoreductase activity, acting on metal ions"/>
    <property type="evidence" value="ECO:0007669"/>
    <property type="project" value="InterPro"/>
</dbReference>
<dbReference type="PANTHER" id="PTHR42932:SF3">
    <property type="entry name" value="DNA PROTECTION DURING STARVATION PROTEIN"/>
    <property type="match status" value="1"/>
</dbReference>
<dbReference type="Proteomes" id="UP000004440">
    <property type="component" value="Unassembled WGS sequence"/>
</dbReference>
<organism evidence="4 5">
    <name type="scientific">Nitrosarchaeum koreense MY1</name>
    <dbReference type="NCBI Taxonomy" id="1001994"/>
    <lineage>
        <taxon>Archaea</taxon>
        <taxon>Nitrososphaerota</taxon>
        <taxon>Nitrososphaeria</taxon>
        <taxon>Nitrosopumilales</taxon>
        <taxon>Nitrosopumilaceae</taxon>
        <taxon>Nitrosarchaeum</taxon>
    </lineage>
</organism>
<evidence type="ECO:0000256" key="2">
    <source>
        <dbReference type="RuleBase" id="RU003875"/>
    </source>
</evidence>
<evidence type="ECO:0000313" key="4">
    <source>
        <dbReference type="EMBL" id="EGP94150.1"/>
    </source>
</evidence>
<gene>
    <name evidence="4" type="ORF">MY1_1394</name>
</gene>
<comment type="caution">
    <text evidence="4">The sequence shown here is derived from an EMBL/GenBank/DDBJ whole genome shotgun (WGS) entry which is preliminary data.</text>
</comment>
<dbReference type="EMBL" id="AFPU01000001">
    <property type="protein sequence ID" value="EGP94150.1"/>
    <property type="molecule type" value="Genomic_DNA"/>
</dbReference>
<dbReference type="AlphaFoldDB" id="F9CYI8"/>
<feature type="domain" description="Ferritin/DPS" evidence="3">
    <location>
        <begin position="17"/>
        <end position="155"/>
    </location>
</feature>
<comment type="similarity">
    <text evidence="1 2">Belongs to the Dps family.</text>
</comment>
<dbReference type="SUPFAM" id="SSF47240">
    <property type="entry name" value="Ferritin-like"/>
    <property type="match status" value="1"/>
</dbReference>